<reference evidence="1" key="1">
    <citation type="journal article" date="2014" name="Front. Microbiol.">
        <title>High frequency of phylogenetically diverse reductive dehalogenase-homologous genes in deep subseafloor sedimentary metagenomes.</title>
        <authorList>
            <person name="Kawai M."/>
            <person name="Futagami T."/>
            <person name="Toyoda A."/>
            <person name="Takaki Y."/>
            <person name="Nishi S."/>
            <person name="Hori S."/>
            <person name="Arai W."/>
            <person name="Tsubouchi T."/>
            <person name="Morono Y."/>
            <person name="Uchiyama I."/>
            <person name="Ito T."/>
            <person name="Fujiyama A."/>
            <person name="Inagaki F."/>
            <person name="Takami H."/>
        </authorList>
    </citation>
    <scope>NUCLEOTIDE SEQUENCE</scope>
    <source>
        <strain evidence="1">Expedition CK06-06</strain>
    </source>
</reference>
<proteinExistence type="predicted"/>
<organism evidence="1">
    <name type="scientific">marine sediment metagenome</name>
    <dbReference type="NCBI Taxonomy" id="412755"/>
    <lineage>
        <taxon>unclassified sequences</taxon>
        <taxon>metagenomes</taxon>
        <taxon>ecological metagenomes</taxon>
    </lineage>
</organism>
<dbReference type="EMBL" id="BARW01033858">
    <property type="protein sequence ID" value="GAJ02675.1"/>
    <property type="molecule type" value="Genomic_DNA"/>
</dbReference>
<feature type="non-terminal residue" evidence="1">
    <location>
        <position position="1"/>
    </location>
</feature>
<protein>
    <recommendedName>
        <fullName evidence="2">DUF2793 domain-containing protein</fullName>
    </recommendedName>
</protein>
<gene>
    <name evidence="1" type="ORF">S12H4_53224</name>
</gene>
<evidence type="ECO:0000313" key="1">
    <source>
        <dbReference type="EMBL" id="GAJ02675.1"/>
    </source>
</evidence>
<comment type="caution">
    <text evidence="1">The sequence shown here is derived from an EMBL/GenBank/DDBJ whole genome shotgun (WGS) entry which is preliminary data.</text>
</comment>
<sequence length="182" mass="19369">ELAEPPAEPSEGDRYIIIAEATDAWAEHENDITEYIDGAWVFSTPNEGFACRVEDIDLQKVFNGTAWVTFGSTVDHGNLNGLTDEADHPYAALISGTRPFTGDQAMGGNKLTGLGAPAAENDALRADASLRAPDSSKLEGSTKSRTNGICSIFSSGMATPPEIPGLRQWGALQMGTWVTNPK</sequence>
<dbReference type="InterPro" id="IPR021251">
    <property type="entry name" value="DUF2793"/>
</dbReference>
<dbReference type="AlphaFoldDB" id="X1VAF0"/>
<evidence type="ECO:0008006" key="2">
    <source>
        <dbReference type="Google" id="ProtNLM"/>
    </source>
</evidence>
<dbReference type="Pfam" id="PF10983">
    <property type="entry name" value="DUF2793"/>
    <property type="match status" value="1"/>
</dbReference>
<accession>X1VAF0</accession>
<name>X1VAF0_9ZZZZ</name>